<dbReference type="KEGG" id="apal:BN85412220"/>
<organism evidence="1 2">
    <name type="scientific">Alteracholeplasma palmae (strain ATCC 49389 / J233)</name>
    <name type="common">Acholeplasma palmae</name>
    <dbReference type="NCBI Taxonomy" id="1318466"/>
    <lineage>
        <taxon>Bacteria</taxon>
        <taxon>Bacillati</taxon>
        <taxon>Mycoplasmatota</taxon>
        <taxon>Mollicutes</taxon>
        <taxon>Acholeplasmatales</taxon>
        <taxon>Acholeplasmataceae</taxon>
        <taxon>Acholeplasma</taxon>
    </lineage>
</organism>
<dbReference type="InterPro" id="IPR023214">
    <property type="entry name" value="HAD_sf"/>
</dbReference>
<dbReference type="EMBL" id="FO681347">
    <property type="protein sequence ID" value="CCV64799.1"/>
    <property type="molecule type" value="Genomic_DNA"/>
</dbReference>
<dbReference type="HOGENOM" id="CLU_045011_19_2_14"/>
<evidence type="ECO:0000313" key="1">
    <source>
        <dbReference type="EMBL" id="CCV64799.1"/>
    </source>
</evidence>
<dbReference type="SFLD" id="SFLDS00003">
    <property type="entry name" value="Haloacid_Dehalogenase"/>
    <property type="match status" value="1"/>
</dbReference>
<dbReference type="Gene3D" id="3.40.50.1000">
    <property type="entry name" value="HAD superfamily/HAD-like"/>
    <property type="match status" value="1"/>
</dbReference>
<dbReference type="SFLD" id="SFLDG01129">
    <property type="entry name" value="C1.5:_HAD__Beta-PGM__Phosphata"/>
    <property type="match status" value="1"/>
</dbReference>
<dbReference type="InterPro" id="IPR036412">
    <property type="entry name" value="HAD-like_sf"/>
</dbReference>
<dbReference type="STRING" id="1318466.BN85412220"/>
<dbReference type="InterPro" id="IPR050155">
    <property type="entry name" value="HAD-like_hydrolase_sf"/>
</dbReference>
<dbReference type="InterPro" id="IPR041492">
    <property type="entry name" value="HAD_2"/>
</dbReference>
<protein>
    <submittedName>
        <fullName evidence="1">Haloacid dehalogenase domain protein hydrolase</fullName>
    </submittedName>
</protein>
<dbReference type="PANTHER" id="PTHR43434">
    <property type="entry name" value="PHOSPHOGLYCOLATE PHOSPHATASE"/>
    <property type="match status" value="1"/>
</dbReference>
<dbReference type="OrthoDB" id="9807630at2"/>
<dbReference type="Pfam" id="PF13419">
    <property type="entry name" value="HAD_2"/>
    <property type="match status" value="1"/>
</dbReference>
<dbReference type="Gene3D" id="1.10.150.240">
    <property type="entry name" value="Putative phosphatase, domain 2"/>
    <property type="match status" value="1"/>
</dbReference>
<gene>
    <name evidence="1" type="ORF">BN85412220</name>
</gene>
<name>U4KLH7_ALTPJ</name>
<proteinExistence type="predicted"/>
<keyword evidence="1" id="KW-0378">Hydrolase</keyword>
<dbReference type="PANTHER" id="PTHR43434:SF1">
    <property type="entry name" value="PHOSPHOGLYCOLATE PHOSPHATASE"/>
    <property type="match status" value="1"/>
</dbReference>
<sequence length="204" mass="23757">MIVFWDFNGTILDDLDLCHQILNEMLVKHGKKEVTKERYLDIFTFPIKEYYELAGFDFNEVSFETLALEFIEKYQEASLSLKIHENLIETVKYFKEKGYTNVVLSASQLDNLLEQMKHYKIDHLFDDILGITDVYAASKVQVGQDYIKKNNLEKEDKIMIGDTLHDAQVALSMGCNVILYTKGHQAKSRFSGYETIDNYKELIK</sequence>
<dbReference type="InterPro" id="IPR023198">
    <property type="entry name" value="PGP-like_dom2"/>
</dbReference>
<reference evidence="1 2" key="1">
    <citation type="journal article" date="2013" name="J. Mol. Microbiol. Biotechnol.">
        <title>Analysis of the Complete Genomes of Acholeplasma brassicae , A. palmae and A. laidlawii and Their Comparison to the Obligate Parasites from ' Candidatus Phytoplasma'.</title>
        <authorList>
            <person name="Kube M."/>
            <person name="Siewert C."/>
            <person name="Migdoll A.M."/>
            <person name="Duduk B."/>
            <person name="Holz S."/>
            <person name="Rabus R."/>
            <person name="Seemuller E."/>
            <person name="Mitrovic J."/>
            <person name="Muller I."/>
            <person name="Buttner C."/>
            <person name="Reinhardt R."/>
        </authorList>
    </citation>
    <scope>NUCLEOTIDE SEQUENCE [LARGE SCALE GENOMIC DNA]</scope>
    <source>
        <strain evidence="1 2">J233</strain>
    </source>
</reference>
<dbReference type="GO" id="GO:0005829">
    <property type="term" value="C:cytosol"/>
    <property type="evidence" value="ECO:0007669"/>
    <property type="project" value="TreeGrafter"/>
</dbReference>
<accession>U4KLH7</accession>
<dbReference type="Proteomes" id="UP000032740">
    <property type="component" value="Chromosome"/>
</dbReference>
<evidence type="ECO:0000313" key="2">
    <source>
        <dbReference type="Proteomes" id="UP000032740"/>
    </source>
</evidence>
<dbReference type="GO" id="GO:0008967">
    <property type="term" value="F:phosphoglycolate phosphatase activity"/>
    <property type="evidence" value="ECO:0007669"/>
    <property type="project" value="TreeGrafter"/>
</dbReference>
<dbReference type="RefSeq" id="WP_030003682.1">
    <property type="nucleotide sequence ID" value="NC_022538.1"/>
</dbReference>
<keyword evidence="2" id="KW-1185">Reference proteome</keyword>
<dbReference type="GO" id="GO:0006281">
    <property type="term" value="P:DNA repair"/>
    <property type="evidence" value="ECO:0007669"/>
    <property type="project" value="TreeGrafter"/>
</dbReference>
<dbReference type="AlphaFoldDB" id="U4KLH7"/>
<dbReference type="SUPFAM" id="SSF56784">
    <property type="entry name" value="HAD-like"/>
    <property type="match status" value="1"/>
</dbReference>